<keyword evidence="1" id="KW-0813">Transport</keyword>
<evidence type="ECO:0000256" key="3">
    <source>
        <dbReference type="ARBA" id="ARBA00022840"/>
    </source>
</evidence>
<dbReference type="GO" id="GO:0016887">
    <property type="term" value="F:ATP hydrolysis activity"/>
    <property type="evidence" value="ECO:0007669"/>
    <property type="project" value="InterPro"/>
</dbReference>
<keyword evidence="6" id="KW-1185">Reference proteome</keyword>
<dbReference type="InterPro" id="IPR003439">
    <property type="entry name" value="ABC_transporter-like_ATP-bd"/>
</dbReference>
<dbReference type="EMBL" id="WKKI01000034">
    <property type="protein sequence ID" value="MRX73425.1"/>
    <property type="molecule type" value="Genomic_DNA"/>
</dbReference>
<dbReference type="CDD" id="cd03230">
    <property type="entry name" value="ABC_DR_subfamily_A"/>
    <property type="match status" value="1"/>
</dbReference>
<dbReference type="InterPro" id="IPR051782">
    <property type="entry name" value="ABC_Transporter_VariousFunc"/>
</dbReference>
<dbReference type="Gene3D" id="3.40.50.300">
    <property type="entry name" value="P-loop containing nucleotide triphosphate hydrolases"/>
    <property type="match status" value="1"/>
</dbReference>
<dbReference type="PROSITE" id="PS50893">
    <property type="entry name" value="ABC_TRANSPORTER_2"/>
    <property type="match status" value="1"/>
</dbReference>
<dbReference type="GO" id="GO:0005524">
    <property type="term" value="F:ATP binding"/>
    <property type="evidence" value="ECO:0007669"/>
    <property type="project" value="UniProtKB-KW"/>
</dbReference>
<proteinExistence type="predicted"/>
<dbReference type="InterPro" id="IPR017871">
    <property type="entry name" value="ABC_transporter-like_CS"/>
</dbReference>
<feature type="domain" description="ABC transporter" evidence="4">
    <location>
        <begin position="5"/>
        <end position="229"/>
    </location>
</feature>
<dbReference type="RefSeq" id="WP_343031573.1">
    <property type="nucleotide sequence ID" value="NZ_WKKI01000034.1"/>
</dbReference>
<dbReference type="InterPro" id="IPR003593">
    <property type="entry name" value="AAA+_ATPase"/>
</dbReference>
<evidence type="ECO:0000256" key="2">
    <source>
        <dbReference type="ARBA" id="ARBA00022741"/>
    </source>
</evidence>
<evidence type="ECO:0000313" key="5">
    <source>
        <dbReference type="EMBL" id="MRX73425.1"/>
    </source>
</evidence>
<keyword evidence="3 5" id="KW-0067">ATP-binding</keyword>
<name>A0A7X2J0Z3_9BACI</name>
<dbReference type="SUPFAM" id="SSF52540">
    <property type="entry name" value="P-loop containing nucleoside triphosphate hydrolases"/>
    <property type="match status" value="1"/>
</dbReference>
<dbReference type="SMART" id="SM00382">
    <property type="entry name" value="AAA"/>
    <property type="match status" value="1"/>
</dbReference>
<gene>
    <name evidence="5" type="ORF">GJU40_14865</name>
</gene>
<sequence>MSSLMKFEEVCKNFEQKRILNKISFEIPKGKIVAFLGQNGAGKTTTLKIASGLITADSGRITIDNVPLVSSKENVTFIPDYPFLYEELTGLEYITFTLDIFNLTYSKEQIVELIEKYDLKSEIGKKISSLSLGNKKKLSLLTTLLNSPKLLLLDEFISGIDPINMIKVKTILKEYVRQGNSILLSTHQLEVAQAFCDSIILINNGEIMRKDIEVSSILEASNLEEYFILTLTGGDDK</sequence>
<comment type="caution">
    <text evidence="5">The sequence shown here is derived from an EMBL/GenBank/DDBJ whole genome shotgun (WGS) entry which is preliminary data.</text>
</comment>
<dbReference type="PROSITE" id="PS00211">
    <property type="entry name" value="ABC_TRANSPORTER_1"/>
    <property type="match status" value="1"/>
</dbReference>
<dbReference type="AlphaFoldDB" id="A0A7X2J0Z3"/>
<dbReference type="PANTHER" id="PTHR42939">
    <property type="entry name" value="ABC TRANSPORTER ATP-BINDING PROTEIN ALBC-RELATED"/>
    <property type="match status" value="1"/>
</dbReference>
<dbReference type="InterPro" id="IPR027417">
    <property type="entry name" value="P-loop_NTPase"/>
</dbReference>
<dbReference type="Pfam" id="PF00005">
    <property type="entry name" value="ABC_tran"/>
    <property type="match status" value="1"/>
</dbReference>
<evidence type="ECO:0000259" key="4">
    <source>
        <dbReference type="PROSITE" id="PS50893"/>
    </source>
</evidence>
<organism evidence="5 6">
    <name type="scientific">Metabacillus lacus</name>
    <dbReference type="NCBI Taxonomy" id="1983721"/>
    <lineage>
        <taxon>Bacteria</taxon>
        <taxon>Bacillati</taxon>
        <taxon>Bacillota</taxon>
        <taxon>Bacilli</taxon>
        <taxon>Bacillales</taxon>
        <taxon>Bacillaceae</taxon>
        <taxon>Metabacillus</taxon>
    </lineage>
</organism>
<protein>
    <submittedName>
        <fullName evidence="5">ATP-binding cassette domain-containing protein</fullName>
    </submittedName>
</protein>
<evidence type="ECO:0000256" key="1">
    <source>
        <dbReference type="ARBA" id="ARBA00022448"/>
    </source>
</evidence>
<dbReference type="Proteomes" id="UP000448867">
    <property type="component" value="Unassembled WGS sequence"/>
</dbReference>
<keyword evidence="2" id="KW-0547">Nucleotide-binding</keyword>
<evidence type="ECO:0000313" key="6">
    <source>
        <dbReference type="Proteomes" id="UP000448867"/>
    </source>
</evidence>
<reference evidence="5 6" key="1">
    <citation type="submission" date="2019-11" db="EMBL/GenBank/DDBJ databases">
        <title>Bacillus lacus genome.</title>
        <authorList>
            <person name="Allen C.J."/>
            <person name="Newman J.D."/>
        </authorList>
    </citation>
    <scope>NUCLEOTIDE SEQUENCE [LARGE SCALE GENOMIC DNA]</scope>
    <source>
        <strain evidence="5 6">KCTC 33946</strain>
    </source>
</reference>
<accession>A0A7X2J0Z3</accession>
<dbReference type="PANTHER" id="PTHR42939:SF1">
    <property type="entry name" value="ABC TRANSPORTER ATP-BINDING PROTEIN ALBC-RELATED"/>
    <property type="match status" value="1"/>
</dbReference>